<dbReference type="Gene3D" id="1.10.10.10">
    <property type="entry name" value="Winged helix-like DNA-binding domain superfamily/Winged helix DNA-binding domain"/>
    <property type="match status" value="1"/>
</dbReference>
<protein>
    <submittedName>
        <fullName evidence="5">Lrp/AsnC family transcriptional regulator</fullName>
    </submittedName>
</protein>
<keyword evidence="3" id="KW-0804">Transcription</keyword>
<keyword evidence="2" id="KW-0238">DNA-binding</keyword>
<dbReference type="SUPFAM" id="SSF46785">
    <property type="entry name" value="Winged helix' DNA-binding domain"/>
    <property type="match status" value="1"/>
</dbReference>
<dbReference type="PANTHER" id="PTHR30154:SF34">
    <property type="entry name" value="TRANSCRIPTIONAL REGULATOR AZLB"/>
    <property type="match status" value="1"/>
</dbReference>
<keyword evidence="6" id="KW-1185">Reference proteome</keyword>
<evidence type="ECO:0000259" key="4">
    <source>
        <dbReference type="PROSITE" id="PS50956"/>
    </source>
</evidence>
<dbReference type="PROSITE" id="PS00519">
    <property type="entry name" value="HTH_ASNC_1"/>
    <property type="match status" value="1"/>
</dbReference>
<dbReference type="GO" id="GO:0043200">
    <property type="term" value="P:response to amino acid"/>
    <property type="evidence" value="ECO:0007669"/>
    <property type="project" value="TreeGrafter"/>
</dbReference>
<evidence type="ECO:0000313" key="5">
    <source>
        <dbReference type="EMBL" id="MCP3731476.1"/>
    </source>
</evidence>
<dbReference type="SUPFAM" id="SSF54909">
    <property type="entry name" value="Dimeric alpha+beta barrel"/>
    <property type="match status" value="1"/>
</dbReference>
<evidence type="ECO:0000256" key="3">
    <source>
        <dbReference type="ARBA" id="ARBA00023163"/>
    </source>
</evidence>
<dbReference type="InterPro" id="IPR019885">
    <property type="entry name" value="Tscrpt_reg_HTH_AsnC-type_CS"/>
</dbReference>
<dbReference type="Pfam" id="PF13412">
    <property type="entry name" value="HTH_24"/>
    <property type="match status" value="1"/>
</dbReference>
<dbReference type="GO" id="GO:0043565">
    <property type="term" value="F:sequence-specific DNA binding"/>
    <property type="evidence" value="ECO:0007669"/>
    <property type="project" value="InterPro"/>
</dbReference>
<dbReference type="EMBL" id="JAMLDX010000010">
    <property type="protein sequence ID" value="MCP3731476.1"/>
    <property type="molecule type" value="Genomic_DNA"/>
</dbReference>
<gene>
    <name evidence="5" type="ORF">M9978_13690</name>
</gene>
<comment type="caution">
    <text evidence="5">The sequence shown here is derived from an EMBL/GenBank/DDBJ whole genome shotgun (WGS) entry which is preliminary data.</text>
</comment>
<evidence type="ECO:0000256" key="2">
    <source>
        <dbReference type="ARBA" id="ARBA00023125"/>
    </source>
</evidence>
<dbReference type="PANTHER" id="PTHR30154">
    <property type="entry name" value="LEUCINE-RESPONSIVE REGULATORY PROTEIN"/>
    <property type="match status" value="1"/>
</dbReference>
<reference evidence="5" key="1">
    <citation type="submission" date="2022-05" db="EMBL/GenBank/DDBJ databases">
        <title>Sphingomonas sp. strain MG17 Genome sequencing and assembly.</title>
        <authorList>
            <person name="Kim I."/>
        </authorList>
    </citation>
    <scope>NUCLEOTIDE SEQUENCE</scope>
    <source>
        <strain evidence="5">MG17</strain>
    </source>
</reference>
<dbReference type="InterPro" id="IPR036388">
    <property type="entry name" value="WH-like_DNA-bd_sf"/>
</dbReference>
<dbReference type="PRINTS" id="PR00033">
    <property type="entry name" value="HTHASNC"/>
</dbReference>
<dbReference type="Proteomes" id="UP001139451">
    <property type="component" value="Unassembled WGS sequence"/>
</dbReference>
<evidence type="ECO:0000256" key="1">
    <source>
        <dbReference type="ARBA" id="ARBA00023015"/>
    </source>
</evidence>
<proteinExistence type="predicted"/>
<dbReference type="Gene3D" id="3.30.70.920">
    <property type="match status" value="1"/>
</dbReference>
<accession>A0A9X2HHV8</accession>
<dbReference type="InterPro" id="IPR019888">
    <property type="entry name" value="Tscrpt_reg_AsnC-like"/>
</dbReference>
<dbReference type="InterPro" id="IPR019887">
    <property type="entry name" value="Tscrpt_reg_AsnC/Lrp_C"/>
</dbReference>
<dbReference type="InterPro" id="IPR000485">
    <property type="entry name" value="AsnC-type_HTH_dom"/>
</dbReference>
<organism evidence="5 6">
    <name type="scientific">Sphingomonas tagetis</name>
    <dbReference type="NCBI Taxonomy" id="2949092"/>
    <lineage>
        <taxon>Bacteria</taxon>
        <taxon>Pseudomonadati</taxon>
        <taxon>Pseudomonadota</taxon>
        <taxon>Alphaproteobacteria</taxon>
        <taxon>Sphingomonadales</taxon>
        <taxon>Sphingomonadaceae</taxon>
        <taxon>Sphingomonas</taxon>
    </lineage>
</organism>
<dbReference type="InterPro" id="IPR036390">
    <property type="entry name" value="WH_DNA-bd_sf"/>
</dbReference>
<evidence type="ECO:0000313" key="6">
    <source>
        <dbReference type="Proteomes" id="UP001139451"/>
    </source>
</evidence>
<dbReference type="GO" id="GO:0005829">
    <property type="term" value="C:cytosol"/>
    <property type="evidence" value="ECO:0007669"/>
    <property type="project" value="TreeGrafter"/>
</dbReference>
<dbReference type="SMART" id="SM00344">
    <property type="entry name" value="HTH_ASNC"/>
    <property type="match status" value="1"/>
</dbReference>
<sequence length="176" mass="19831">MRARFELDQMDFKILDHLQRLGRCSNVELAEMVGLSASPCLTRVKRLQQIGVIQGFGAHVALAQLGDYLIVFSEVTISGHRRHHLRRFEEAAEAVPEIMECYNVSGGYDFLLRIVTRSVSHFQGIMDALLQADLGIEKFSSYIVLRVPFVKHELPLDQLFGEGSAVRADAVDQPFE</sequence>
<dbReference type="RefSeq" id="WP_254294109.1">
    <property type="nucleotide sequence ID" value="NZ_JAMLDX010000010.1"/>
</dbReference>
<dbReference type="Pfam" id="PF01037">
    <property type="entry name" value="AsnC_trans_reg"/>
    <property type="match status" value="1"/>
</dbReference>
<dbReference type="InterPro" id="IPR011008">
    <property type="entry name" value="Dimeric_a/b-barrel"/>
</dbReference>
<keyword evidence="1" id="KW-0805">Transcription regulation</keyword>
<feature type="domain" description="HTH asnC-type" evidence="4">
    <location>
        <begin position="7"/>
        <end position="81"/>
    </location>
</feature>
<dbReference type="AlphaFoldDB" id="A0A9X2HHV8"/>
<dbReference type="PROSITE" id="PS50956">
    <property type="entry name" value="HTH_ASNC_2"/>
    <property type="match status" value="1"/>
</dbReference>
<name>A0A9X2HHV8_9SPHN</name>